<dbReference type="PANTHER" id="PTHR46797:SF1">
    <property type="entry name" value="METHYLPHOSPHONATE SYNTHASE"/>
    <property type="match status" value="1"/>
</dbReference>
<dbReference type="AlphaFoldDB" id="A0A415ENT2"/>
<evidence type="ECO:0000313" key="4">
    <source>
        <dbReference type="EMBL" id="RHK04301.1"/>
    </source>
</evidence>
<dbReference type="InterPro" id="IPR050807">
    <property type="entry name" value="TransReg_Diox_bact_type"/>
</dbReference>
<dbReference type="PANTHER" id="PTHR46797">
    <property type="entry name" value="HTH-TYPE TRANSCRIPTIONAL REGULATOR"/>
    <property type="match status" value="1"/>
</dbReference>
<protein>
    <submittedName>
        <fullName evidence="4">XRE family transcriptional regulator</fullName>
    </submittedName>
</protein>
<evidence type="ECO:0000256" key="2">
    <source>
        <dbReference type="SAM" id="Coils"/>
    </source>
</evidence>
<dbReference type="GO" id="GO:0003700">
    <property type="term" value="F:DNA-binding transcription factor activity"/>
    <property type="evidence" value="ECO:0007669"/>
    <property type="project" value="TreeGrafter"/>
</dbReference>
<evidence type="ECO:0000256" key="1">
    <source>
        <dbReference type="ARBA" id="ARBA00023125"/>
    </source>
</evidence>
<dbReference type="PROSITE" id="PS50943">
    <property type="entry name" value="HTH_CROC1"/>
    <property type="match status" value="1"/>
</dbReference>
<organism evidence="4 5">
    <name type="scientific">Enterococcus casseliflavus</name>
    <name type="common">Enterococcus flavescens</name>
    <dbReference type="NCBI Taxonomy" id="37734"/>
    <lineage>
        <taxon>Bacteria</taxon>
        <taxon>Bacillati</taxon>
        <taxon>Bacillota</taxon>
        <taxon>Bacilli</taxon>
        <taxon>Lactobacillales</taxon>
        <taxon>Enterococcaceae</taxon>
        <taxon>Enterococcus</taxon>
    </lineage>
</organism>
<dbReference type="GO" id="GO:0003677">
    <property type="term" value="F:DNA binding"/>
    <property type="evidence" value="ECO:0007669"/>
    <property type="project" value="UniProtKB-KW"/>
</dbReference>
<dbReference type="Gene3D" id="1.10.260.40">
    <property type="entry name" value="lambda repressor-like DNA-binding domains"/>
    <property type="match status" value="1"/>
</dbReference>
<reference evidence="4 5" key="1">
    <citation type="submission" date="2018-08" db="EMBL/GenBank/DDBJ databases">
        <title>A genome reference for cultivated species of the human gut microbiota.</title>
        <authorList>
            <person name="Zou Y."/>
            <person name="Xue W."/>
            <person name="Luo G."/>
        </authorList>
    </citation>
    <scope>NUCLEOTIDE SEQUENCE [LARGE SCALE GENOMIC DNA]</scope>
    <source>
        <strain evidence="4 5">AF48-16</strain>
    </source>
</reference>
<proteinExistence type="predicted"/>
<dbReference type="GO" id="GO:0005829">
    <property type="term" value="C:cytosol"/>
    <property type="evidence" value="ECO:0007669"/>
    <property type="project" value="TreeGrafter"/>
</dbReference>
<keyword evidence="1" id="KW-0238">DNA-binding</keyword>
<keyword evidence="2" id="KW-0175">Coiled coil</keyword>
<dbReference type="EMBL" id="QRMZ01000029">
    <property type="protein sequence ID" value="RHK04301.1"/>
    <property type="molecule type" value="Genomic_DNA"/>
</dbReference>
<sequence>MHLGEIIKKYRTEHKMSMEEFAKKASLSKAYISMLEKNEDPRTKKEITPSIPTIQKVSSALGITFDDLFNQMDNDSKVLLNFDDTLQTSPDLTEIVKYSSKVDESRQLLILNYAKEQYEEQQLENKENAEKEDILKEIEDYVDEFGVEAFEDLHKIITSKRKNNAGKIDAG</sequence>
<feature type="coiled-coil region" evidence="2">
    <location>
        <begin position="111"/>
        <end position="144"/>
    </location>
</feature>
<accession>A0A415ENT2</accession>
<gene>
    <name evidence="4" type="ORF">DW084_16515</name>
</gene>
<dbReference type="InterPro" id="IPR010982">
    <property type="entry name" value="Lambda_DNA-bd_dom_sf"/>
</dbReference>
<dbReference type="RefSeq" id="WP_151196376.1">
    <property type="nucleotide sequence ID" value="NZ_JAASHQ010000003.1"/>
</dbReference>
<dbReference type="SUPFAM" id="SSF47413">
    <property type="entry name" value="lambda repressor-like DNA-binding domains"/>
    <property type="match status" value="1"/>
</dbReference>
<dbReference type="CDD" id="cd00093">
    <property type="entry name" value="HTH_XRE"/>
    <property type="match status" value="1"/>
</dbReference>
<evidence type="ECO:0000259" key="3">
    <source>
        <dbReference type="PROSITE" id="PS50943"/>
    </source>
</evidence>
<dbReference type="InterPro" id="IPR001387">
    <property type="entry name" value="Cro/C1-type_HTH"/>
</dbReference>
<feature type="domain" description="HTH cro/C1-type" evidence="3">
    <location>
        <begin position="7"/>
        <end position="68"/>
    </location>
</feature>
<comment type="caution">
    <text evidence="4">The sequence shown here is derived from an EMBL/GenBank/DDBJ whole genome shotgun (WGS) entry which is preliminary data.</text>
</comment>
<dbReference type="SMART" id="SM00530">
    <property type="entry name" value="HTH_XRE"/>
    <property type="match status" value="1"/>
</dbReference>
<name>A0A415ENT2_ENTCA</name>
<dbReference type="Proteomes" id="UP000286288">
    <property type="component" value="Unassembled WGS sequence"/>
</dbReference>
<dbReference type="Pfam" id="PF01381">
    <property type="entry name" value="HTH_3"/>
    <property type="match status" value="1"/>
</dbReference>
<evidence type="ECO:0000313" key="5">
    <source>
        <dbReference type="Proteomes" id="UP000286288"/>
    </source>
</evidence>